<protein>
    <submittedName>
        <fullName evidence="8">B12-binding domain-containing radical SAM protein</fullName>
    </submittedName>
</protein>
<feature type="domain" description="B12-binding" evidence="6">
    <location>
        <begin position="1"/>
        <end position="134"/>
    </location>
</feature>
<dbReference type="Gene3D" id="3.80.30.20">
    <property type="entry name" value="tm_1862 like domain"/>
    <property type="match status" value="1"/>
</dbReference>
<dbReference type="CDD" id="cd01335">
    <property type="entry name" value="Radical_SAM"/>
    <property type="match status" value="1"/>
</dbReference>
<keyword evidence="5" id="KW-0411">Iron-sulfur</keyword>
<dbReference type="PROSITE" id="PS51918">
    <property type="entry name" value="RADICAL_SAM"/>
    <property type="match status" value="1"/>
</dbReference>
<dbReference type="Pfam" id="PF13311">
    <property type="entry name" value="DUF4080"/>
    <property type="match status" value="1"/>
</dbReference>
<gene>
    <name evidence="8" type="ORF">Ami103574_12605</name>
</gene>
<dbReference type="InterPro" id="IPR006158">
    <property type="entry name" value="Cobalamin-bd"/>
</dbReference>
<dbReference type="InterPro" id="IPR025288">
    <property type="entry name" value="DUF4080"/>
</dbReference>
<feature type="domain" description="Radical SAM core" evidence="7">
    <location>
        <begin position="171"/>
        <end position="395"/>
    </location>
</feature>
<evidence type="ECO:0000256" key="1">
    <source>
        <dbReference type="ARBA" id="ARBA00001966"/>
    </source>
</evidence>
<keyword evidence="9" id="KW-1185">Reference proteome</keyword>
<dbReference type="SFLD" id="SFLDS00029">
    <property type="entry name" value="Radical_SAM"/>
    <property type="match status" value="1"/>
</dbReference>
<evidence type="ECO:0000256" key="5">
    <source>
        <dbReference type="ARBA" id="ARBA00023014"/>
    </source>
</evidence>
<dbReference type="GO" id="GO:0046872">
    <property type="term" value="F:metal ion binding"/>
    <property type="evidence" value="ECO:0007669"/>
    <property type="project" value="UniProtKB-KW"/>
</dbReference>
<dbReference type="GO" id="GO:0051536">
    <property type="term" value="F:iron-sulfur cluster binding"/>
    <property type="evidence" value="ECO:0007669"/>
    <property type="project" value="UniProtKB-KW"/>
</dbReference>
<dbReference type="InterPro" id="IPR023404">
    <property type="entry name" value="rSAM_horseshoe"/>
</dbReference>
<evidence type="ECO:0000313" key="8">
    <source>
        <dbReference type="EMBL" id="QIB70079.1"/>
    </source>
</evidence>
<keyword evidence="2" id="KW-0949">S-adenosyl-L-methionine</keyword>
<dbReference type="AlphaFoldDB" id="A0A858BY05"/>
<reference evidence="8 9" key="1">
    <citation type="submission" date="2020-02" db="EMBL/GenBank/DDBJ databases">
        <authorList>
            <person name="Kim Y.B."/>
            <person name="Roh S.W."/>
        </authorList>
    </citation>
    <scope>NUCLEOTIDE SEQUENCE [LARGE SCALE GENOMIC DNA]</scope>
    <source>
        <strain evidence="8 9">DSM 103574</strain>
    </source>
</reference>
<name>A0A858BY05_9FIRM</name>
<dbReference type="InterPro" id="IPR006638">
    <property type="entry name" value="Elp3/MiaA/NifB-like_rSAM"/>
</dbReference>
<dbReference type="SMART" id="SM00729">
    <property type="entry name" value="Elp3"/>
    <property type="match status" value="1"/>
</dbReference>
<evidence type="ECO:0000259" key="7">
    <source>
        <dbReference type="PROSITE" id="PS51918"/>
    </source>
</evidence>
<dbReference type="GO" id="GO:0005829">
    <property type="term" value="C:cytosol"/>
    <property type="evidence" value="ECO:0007669"/>
    <property type="project" value="TreeGrafter"/>
</dbReference>
<dbReference type="KEGG" id="abut:Ami103574_12605"/>
<dbReference type="PROSITE" id="PS51332">
    <property type="entry name" value="B12_BINDING"/>
    <property type="match status" value="1"/>
</dbReference>
<dbReference type="InterPro" id="IPR051198">
    <property type="entry name" value="BchE-like"/>
</dbReference>
<sequence length="508" mass="59187">MKILLTTLNAKYIHSNLSLKYLYMSAVEHRRSIDVREFTINNDDDYIYTEIIRGGYSAVCFSCYIWNISRVLYLVENLKKAKPEMKIALGGPEVSFEPIDFLRSHKSVDYIMVGEGEEIFRDFVKTFVSRNQAFDKVKGLIYRLGGKIFVNPPADMQEFDSVPFPYGFLLPSDDRIVYYESVRGCPFQCSYCLSSVEKHVRPLPLERVKKEVSFFLFKHVKQVKFIDRTFNYDRGRCNQLVKYIMDHDNGITNFHFEICGDLIDEEFLRLLGAARKGLFQVEIGVQSLNPLALGAVDRQKNTDKLLPNIQQLVQLGTVHTHVDLIAGLPFEDYLSFIDSFNGVYQLGADQLQLGFLKLLKGTKIREEKDKYGYVFRESAPYEVIANKFMSAEGMARLKMVEHLLDLYYNRGGFQKTLEYAIQHLQVTAFDFYEELAYFFYLKGYQHRSHKKEDLYRIFYEYACWKDRSLPGVAADIQELLTADMQRTLNPDAVKKFNKKGWNIDRRTI</sequence>
<dbReference type="RefSeq" id="WP_163067319.1">
    <property type="nucleotide sequence ID" value="NZ_CP048649.1"/>
</dbReference>
<comment type="cofactor">
    <cofactor evidence="1">
        <name>[4Fe-4S] cluster</name>
        <dbReference type="ChEBI" id="CHEBI:49883"/>
    </cofactor>
</comment>
<evidence type="ECO:0000256" key="4">
    <source>
        <dbReference type="ARBA" id="ARBA00023004"/>
    </source>
</evidence>
<organism evidence="8 9">
    <name type="scientific">Aminipila butyrica</name>
    <dbReference type="NCBI Taxonomy" id="433296"/>
    <lineage>
        <taxon>Bacteria</taxon>
        <taxon>Bacillati</taxon>
        <taxon>Bacillota</taxon>
        <taxon>Clostridia</taxon>
        <taxon>Peptostreptococcales</taxon>
        <taxon>Anaerovoracaceae</taxon>
        <taxon>Aminipila</taxon>
    </lineage>
</organism>
<dbReference type="EMBL" id="CP048649">
    <property type="protein sequence ID" value="QIB70079.1"/>
    <property type="molecule type" value="Genomic_DNA"/>
</dbReference>
<dbReference type="Pfam" id="PF04055">
    <property type="entry name" value="Radical_SAM"/>
    <property type="match status" value="1"/>
</dbReference>
<dbReference type="InterPro" id="IPR058240">
    <property type="entry name" value="rSAM_sf"/>
</dbReference>
<dbReference type="InterPro" id="IPR007197">
    <property type="entry name" value="rSAM"/>
</dbReference>
<dbReference type="Proteomes" id="UP000466848">
    <property type="component" value="Chromosome"/>
</dbReference>
<dbReference type="GO" id="GO:0003824">
    <property type="term" value="F:catalytic activity"/>
    <property type="evidence" value="ECO:0007669"/>
    <property type="project" value="InterPro"/>
</dbReference>
<evidence type="ECO:0000259" key="6">
    <source>
        <dbReference type="PROSITE" id="PS51332"/>
    </source>
</evidence>
<evidence type="ECO:0000256" key="3">
    <source>
        <dbReference type="ARBA" id="ARBA00022723"/>
    </source>
</evidence>
<dbReference type="Gene3D" id="3.40.50.280">
    <property type="entry name" value="Cobalamin-binding domain"/>
    <property type="match status" value="1"/>
</dbReference>
<evidence type="ECO:0000313" key="9">
    <source>
        <dbReference type="Proteomes" id="UP000466848"/>
    </source>
</evidence>
<proteinExistence type="predicted"/>
<dbReference type="SUPFAM" id="SSF102114">
    <property type="entry name" value="Radical SAM enzymes"/>
    <property type="match status" value="1"/>
</dbReference>
<accession>A0A858BY05</accession>
<keyword evidence="4" id="KW-0408">Iron</keyword>
<keyword evidence="3" id="KW-0479">Metal-binding</keyword>
<dbReference type="PANTHER" id="PTHR43409">
    <property type="entry name" value="ANAEROBIC MAGNESIUM-PROTOPORPHYRIN IX MONOMETHYL ESTER CYCLASE-RELATED"/>
    <property type="match status" value="1"/>
</dbReference>
<evidence type="ECO:0000256" key="2">
    <source>
        <dbReference type="ARBA" id="ARBA00022691"/>
    </source>
</evidence>
<dbReference type="CDD" id="cd02068">
    <property type="entry name" value="radical_SAM_B12_BD"/>
    <property type="match status" value="1"/>
</dbReference>
<dbReference type="Pfam" id="PF02310">
    <property type="entry name" value="B12-binding"/>
    <property type="match status" value="1"/>
</dbReference>
<dbReference type="SFLD" id="SFLDG01082">
    <property type="entry name" value="B12-binding_domain_containing"/>
    <property type="match status" value="1"/>
</dbReference>
<dbReference type="PANTHER" id="PTHR43409:SF16">
    <property type="entry name" value="SLR0320 PROTEIN"/>
    <property type="match status" value="1"/>
</dbReference>
<dbReference type="GO" id="GO:0031419">
    <property type="term" value="F:cobalamin binding"/>
    <property type="evidence" value="ECO:0007669"/>
    <property type="project" value="InterPro"/>
</dbReference>